<evidence type="ECO:0000256" key="8">
    <source>
        <dbReference type="ARBA" id="ARBA00023004"/>
    </source>
</evidence>
<feature type="binding site" evidence="12">
    <location>
        <position position="82"/>
    </location>
    <ligand>
        <name>[4Fe-4S] cluster</name>
        <dbReference type="ChEBI" id="CHEBI:49883"/>
        <label>1</label>
    </ligand>
</feature>
<feature type="domain" description="4Fe-4S ferredoxin-type" evidence="14">
    <location>
        <begin position="119"/>
        <end position="148"/>
    </location>
</feature>
<comment type="similarity">
    <text evidence="1 12">Belongs to the complex I 23 kDa subunit family.</text>
</comment>
<feature type="binding site" evidence="12">
    <location>
        <position position="138"/>
    </location>
    <ligand>
        <name>[4Fe-4S] cluster</name>
        <dbReference type="ChEBI" id="CHEBI:49883"/>
        <label>1</label>
    </ligand>
</feature>
<dbReference type="eggNOG" id="COG1143">
    <property type="taxonomic scope" value="Bacteria"/>
</dbReference>
<dbReference type="GO" id="GO:0005506">
    <property type="term" value="F:iron ion binding"/>
    <property type="evidence" value="ECO:0007669"/>
    <property type="project" value="UniProtKB-UniRule"/>
</dbReference>
<evidence type="ECO:0000256" key="7">
    <source>
        <dbReference type="ARBA" id="ARBA00022967"/>
    </source>
</evidence>
<feature type="binding site" evidence="12">
    <location>
        <position position="134"/>
    </location>
    <ligand>
        <name>[4Fe-4S] cluster</name>
        <dbReference type="ChEBI" id="CHEBI:49883"/>
        <label>2</label>
    </ligand>
</feature>
<dbReference type="NCBIfam" id="NF004537">
    <property type="entry name" value="PRK05888.1-3"/>
    <property type="match status" value="1"/>
</dbReference>
<comment type="catalytic activity">
    <reaction evidence="12">
        <text>a quinone + NADH + 5 H(+)(in) = a quinol + NAD(+) + 4 H(+)(out)</text>
        <dbReference type="Rhea" id="RHEA:57888"/>
        <dbReference type="ChEBI" id="CHEBI:15378"/>
        <dbReference type="ChEBI" id="CHEBI:24646"/>
        <dbReference type="ChEBI" id="CHEBI:57540"/>
        <dbReference type="ChEBI" id="CHEBI:57945"/>
        <dbReference type="ChEBI" id="CHEBI:132124"/>
    </reaction>
</comment>
<dbReference type="EC" id="7.1.1.-" evidence="12"/>
<dbReference type="HAMAP" id="MF_01351">
    <property type="entry name" value="NDH1_NuoI"/>
    <property type="match status" value="1"/>
</dbReference>
<keyword evidence="16" id="KW-1185">Reference proteome</keyword>
<comment type="function">
    <text evidence="12">NDH-1 shuttles electrons from NADH, via FMN and iron-sulfur (Fe-S) centers, to quinones in the respiratory chain. The immediate electron acceptor for the enzyme in this species is believed to be ubiquinone. Couples the redox reaction to proton translocation (for every two electrons transferred, four hydrogen ions are translocated across the cytoplasmic membrane), and thus conserves the redox energy in a proton gradient.</text>
</comment>
<dbReference type="EMBL" id="BAHD01000003">
    <property type="protein sequence ID" value="GAB94129.1"/>
    <property type="molecule type" value="Genomic_DNA"/>
</dbReference>
<evidence type="ECO:0000256" key="12">
    <source>
        <dbReference type="HAMAP-Rule" id="MF_01351"/>
    </source>
</evidence>
<evidence type="ECO:0000256" key="2">
    <source>
        <dbReference type="ARBA" id="ARBA00022475"/>
    </source>
</evidence>
<comment type="cofactor">
    <cofactor evidence="12">
        <name>[4Fe-4S] cluster</name>
        <dbReference type="ChEBI" id="CHEBI:49883"/>
    </cofactor>
    <text evidence="12">Binds 2 [4Fe-4S] clusters per subunit.</text>
</comment>
<keyword evidence="9 12" id="KW-0411">Iron-sulfur</keyword>
<organism evidence="15 16">
    <name type="scientific">Kineosphaera limosa NBRC 100340</name>
    <dbReference type="NCBI Taxonomy" id="1184609"/>
    <lineage>
        <taxon>Bacteria</taxon>
        <taxon>Bacillati</taxon>
        <taxon>Actinomycetota</taxon>
        <taxon>Actinomycetes</taxon>
        <taxon>Micrococcales</taxon>
        <taxon>Dermatophilaceae</taxon>
        <taxon>Kineosphaera</taxon>
    </lineage>
</organism>
<comment type="subcellular location">
    <subcellularLocation>
        <location evidence="12">Cell membrane</location>
        <topology evidence="12">Peripheral membrane protein</topology>
    </subcellularLocation>
</comment>
<dbReference type="OrthoDB" id="9808559at2"/>
<proteinExistence type="inferred from homology"/>
<feature type="binding site" evidence="12">
    <location>
        <position position="86"/>
    </location>
    <ligand>
        <name>[4Fe-4S] cluster</name>
        <dbReference type="ChEBI" id="CHEBI:49883"/>
        <label>2</label>
    </ligand>
</feature>
<keyword evidence="3 12" id="KW-0004">4Fe-4S</keyword>
<keyword evidence="5 12" id="KW-0479">Metal-binding</keyword>
<dbReference type="PANTHER" id="PTHR10849">
    <property type="entry name" value="NADH DEHYDROGENASE UBIQUINONE IRON-SULFUR PROTEIN 8, MITOCHONDRIAL"/>
    <property type="match status" value="1"/>
</dbReference>
<dbReference type="GO" id="GO:0051539">
    <property type="term" value="F:4 iron, 4 sulfur cluster binding"/>
    <property type="evidence" value="ECO:0007669"/>
    <property type="project" value="UniProtKB-KW"/>
</dbReference>
<dbReference type="SUPFAM" id="SSF54862">
    <property type="entry name" value="4Fe-4S ferredoxins"/>
    <property type="match status" value="1"/>
</dbReference>
<evidence type="ECO:0000259" key="14">
    <source>
        <dbReference type="PROSITE" id="PS51379"/>
    </source>
</evidence>
<dbReference type="PROSITE" id="PS51379">
    <property type="entry name" value="4FE4S_FER_2"/>
    <property type="match status" value="2"/>
</dbReference>
<feature type="compositionally biased region" description="Basic and acidic residues" evidence="13">
    <location>
        <begin position="221"/>
        <end position="234"/>
    </location>
</feature>
<feature type="binding site" evidence="12">
    <location>
        <position position="76"/>
    </location>
    <ligand>
        <name>[4Fe-4S] cluster</name>
        <dbReference type="ChEBI" id="CHEBI:49883"/>
        <label>1</label>
    </ligand>
</feature>
<feature type="region of interest" description="Disordered" evidence="13">
    <location>
        <begin position="196"/>
        <end position="234"/>
    </location>
</feature>
<evidence type="ECO:0000256" key="3">
    <source>
        <dbReference type="ARBA" id="ARBA00022485"/>
    </source>
</evidence>
<comment type="subunit">
    <text evidence="12">NDH-1 is composed of 14 different subunits. Subunits NuoA, H, J, K, L, M, N constitute the membrane sector of the complex.</text>
</comment>
<dbReference type="GO" id="GO:0048038">
    <property type="term" value="F:quinone binding"/>
    <property type="evidence" value="ECO:0007669"/>
    <property type="project" value="UniProtKB-KW"/>
</dbReference>
<feature type="compositionally biased region" description="Basic and acidic residues" evidence="13">
    <location>
        <begin position="196"/>
        <end position="212"/>
    </location>
</feature>
<name>K6X5Q1_9MICO</name>
<evidence type="ECO:0000256" key="13">
    <source>
        <dbReference type="SAM" id="MobiDB-lite"/>
    </source>
</evidence>
<dbReference type="Gene3D" id="3.30.70.3270">
    <property type="match status" value="1"/>
</dbReference>
<feature type="binding site" evidence="12">
    <location>
        <position position="79"/>
    </location>
    <ligand>
        <name>[4Fe-4S] cluster</name>
        <dbReference type="ChEBI" id="CHEBI:49883"/>
        <label>1</label>
    </ligand>
</feature>
<evidence type="ECO:0000256" key="9">
    <source>
        <dbReference type="ARBA" id="ARBA00023014"/>
    </source>
</evidence>
<keyword evidence="7 12" id="KW-1278">Translocase</keyword>
<dbReference type="PROSITE" id="PS00198">
    <property type="entry name" value="4FE4S_FER_1"/>
    <property type="match status" value="2"/>
</dbReference>
<evidence type="ECO:0000256" key="5">
    <source>
        <dbReference type="ARBA" id="ARBA00022723"/>
    </source>
</evidence>
<keyword evidence="10 12" id="KW-0520">NAD</keyword>
<dbReference type="PANTHER" id="PTHR10849:SF20">
    <property type="entry name" value="NADH DEHYDROGENASE [UBIQUINONE] IRON-SULFUR PROTEIN 8, MITOCHONDRIAL"/>
    <property type="match status" value="1"/>
</dbReference>
<dbReference type="RefSeq" id="WP_006590662.1">
    <property type="nucleotide sequence ID" value="NZ_BAHD01000003.1"/>
</dbReference>
<dbReference type="STRING" id="1184609.KILIM_003_00510"/>
<dbReference type="InterPro" id="IPR010226">
    <property type="entry name" value="NADH_quinone_OxRdtase_chainI"/>
</dbReference>
<evidence type="ECO:0000313" key="15">
    <source>
        <dbReference type="EMBL" id="GAB94129.1"/>
    </source>
</evidence>
<dbReference type="GO" id="GO:0050136">
    <property type="term" value="F:NADH dehydrogenase (quinone) (non-electrogenic) activity"/>
    <property type="evidence" value="ECO:0007669"/>
    <property type="project" value="UniProtKB-UniRule"/>
</dbReference>
<dbReference type="InterPro" id="IPR017900">
    <property type="entry name" value="4Fe4S_Fe_S_CS"/>
</dbReference>
<keyword evidence="2 12" id="KW-1003">Cell membrane</keyword>
<feature type="domain" description="4Fe-4S ferredoxin-type" evidence="14">
    <location>
        <begin position="66"/>
        <end position="96"/>
    </location>
</feature>
<accession>K6X5Q1</accession>
<sequence length="234" mass="26055">MAESTGNPSRSGDHSREESPGFFAELLAPVAGFGVSFKTMFRKVKTEMYPEEKRPTAPRYHGRHQLNRHPDGLEKCVGCELCAWACPADAILVEGADNDDTPLADGGTGRYSPGERYGRVYQINYLRCIFCGLCIEACPTRALTMTNFYELADHSRADLIFEKHQLLAPLAEGMVDPPHPMVAGMEERDYYLGKVDGATREQREYASQREQDSAEPDEPTESAKARENESEGAR</sequence>
<keyword evidence="11 12" id="KW-0472">Membrane</keyword>
<keyword evidence="6" id="KW-0677">Repeat</keyword>
<evidence type="ECO:0000256" key="6">
    <source>
        <dbReference type="ARBA" id="ARBA00022737"/>
    </source>
</evidence>
<keyword evidence="8 12" id="KW-0408">Iron</keyword>
<protein>
    <recommendedName>
        <fullName evidence="12">NADH-quinone oxidoreductase subunit I</fullName>
        <ecNumber evidence="12">7.1.1.-</ecNumber>
    </recommendedName>
    <alternativeName>
        <fullName evidence="12">NADH dehydrogenase I subunit I</fullName>
    </alternativeName>
    <alternativeName>
        <fullName evidence="12">NDH-1 subunit I</fullName>
    </alternativeName>
</protein>
<dbReference type="FunFam" id="3.30.70.3270:FF:000007">
    <property type="entry name" value="NADH-quinone oxidoreductase subunit I"/>
    <property type="match status" value="1"/>
</dbReference>
<dbReference type="Proteomes" id="UP000008366">
    <property type="component" value="Unassembled WGS sequence"/>
</dbReference>
<feature type="binding site" evidence="12">
    <location>
        <position position="128"/>
    </location>
    <ligand>
        <name>[4Fe-4S] cluster</name>
        <dbReference type="ChEBI" id="CHEBI:49883"/>
        <label>2</label>
    </ligand>
</feature>
<evidence type="ECO:0000256" key="1">
    <source>
        <dbReference type="ARBA" id="ARBA00010277"/>
    </source>
</evidence>
<dbReference type="NCBIfam" id="TIGR01971">
    <property type="entry name" value="NuoI"/>
    <property type="match status" value="1"/>
</dbReference>
<feature type="binding site" evidence="12">
    <location>
        <position position="131"/>
    </location>
    <ligand>
        <name>[4Fe-4S] cluster</name>
        <dbReference type="ChEBI" id="CHEBI:49883"/>
        <label>2</label>
    </ligand>
</feature>
<keyword evidence="12" id="KW-0830">Ubiquinone</keyword>
<dbReference type="Pfam" id="PF12838">
    <property type="entry name" value="Fer4_7"/>
    <property type="match status" value="1"/>
</dbReference>
<dbReference type="GO" id="GO:0009060">
    <property type="term" value="P:aerobic respiration"/>
    <property type="evidence" value="ECO:0007669"/>
    <property type="project" value="TreeGrafter"/>
</dbReference>
<evidence type="ECO:0000256" key="11">
    <source>
        <dbReference type="ARBA" id="ARBA00023136"/>
    </source>
</evidence>
<evidence type="ECO:0000313" key="16">
    <source>
        <dbReference type="Proteomes" id="UP000008366"/>
    </source>
</evidence>
<dbReference type="InterPro" id="IPR017896">
    <property type="entry name" value="4Fe4S_Fe-S-bd"/>
</dbReference>
<reference evidence="15 16" key="1">
    <citation type="submission" date="2012-08" db="EMBL/GenBank/DDBJ databases">
        <title>Whole genome shotgun sequence of Kineosphaera limosa NBRC 100340.</title>
        <authorList>
            <person name="Yoshida I."/>
            <person name="Isaki S."/>
            <person name="Hosoyama A."/>
            <person name="Tsuchikane K."/>
            <person name="Katsumata H."/>
            <person name="Ando Y."/>
            <person name="Ohji S."/>
            <person name="Hamada M."/>
            <person name="Tamura T."/>
            <person name="Yamazoe A."/>
            <person name="Yamazaki S."/>
            <person name="Fujita N."/>
        </authorList>
    </citation>
    <scope>NUCLEOTIDE SEQUENCE [LARGE SCALE GENOMIC DNA]</scope>
    <source>
        <strain evidence="15 16">NBRC 100340</strain>
    </source>
</reference>
<evidence type="ECO:0000256" key="10">
    <source>
        <dbReference type="ARBA" id="ARBA00023027"/>
    </source>
</evidence>
<comment type="caution">
    <text evidence="15">The sequence shown here is derived from an EMBL/GenBank/DDBJ whole genome shotgun (WGS) entry which is preliminary data.</text>
</comment>
<evidence type="ECO:0000256" key="4">
    <source>
        <dbReference type="ARBA" id="ARBA00022719"/>
    </source>
</evidence>
<gene>
    <name evidence="12 15" type="primary">nuoI</name>
    <name evidence="15" type="ORF">KILIM_003_00510</name>
</gene>
<keyword evidence="4 12" id="KW-0874">Quinone</keyword>
<dbReference type="AlphaFoldDB" id="K6X5Q1"/>
<dbReference type="GO" id="GO:0005886">
    <property type="term" value="C:plasma membrane"/>
    <property type="evidence" value="ECO:0007669"/>
    <property type="project" value="UniProtKB-SubCell"/>
</dbReference>